<feature type="transmembrane region" description="Helical" evidence="7">
    <location>
        <begin position="210"/>
        <end position="233"/>
    </location>
</feature>
<sequence>MNSELFENFNTTNQTSPHYDRHLNFAKPLAKELCERISLLESSERCDYASNSESCQDRVFLLNYNSYFYCVCDDNALSRTMCIIMLLVESALIFWMIYEVTNHFLIPALTGMSKLLNLNEYVAGVTVMTLGNNAPDIFGGILALNSVSRHNYSDTMAKNLFVSTVISSIVMWVTPFAIDGTFFLRDVGFVLLYVSYVDFTIKMCKGFVTYIWAVSMALVCPIYIIVILIDVYLQYRKDKQWRRESRSTEEMNQFDTLNSPFDSIKTQTTIDSRYADQSPNKFLFRQFFSVFDTLDRNSFNSKWTIRKLWALVKVPLLFCLRFMIPQMNFHDVSYSWSKLLCCIQITTTPNLIIFMFPFRHSRTDGVPKWYPYISIITFIVCAFVLYATTAELIALMETVGIVLRCSHTFIGCTVFTWGYGWAELTANVGMARKGFPRMAFSACFGVIILSIFTSICIPILYSVVASKTGYVRISEGTVGETTSIILIISLIMFILYGITTNFMLRRSGGLMGITMYVLYLILSISTILFCVSLYYIMSTLVPYGDLVENEIRVGYFVNTSGCRMMALRPLPPESRTYLRRLEAKQCTKPQLFRAVTERGKNYLKLTMSEGEILSVFRVESINHVQCKYVLIERYNDFQNIPNATEMFFLSQQAQQIKVGEGGQILRIQCHGANNETVYHDVHFFLPPPTPLPNEAASSASDADSLSVMIMGIDSISHMHFIRSMPLLSGYVGSLPHVEFWGYNRVGRNTYPNLVPLFSGLNEDELQSDCCDGQSNYDECDFLWNRFKDVGYNTSYGEDTRVGGTFNYGKSGFDRQPTDFYLRPVMLEIDQHTRYSIDRRDEIHCTASRKYAEILYEFIYKLMPHMKRGPHFSFFWQSQGVHDYFNYAQFLDEEYLNLFRRLETEGILNSTLVLLMSDHGMRYGSFRNSYQGMLEESQPLLIALYPNWLAKAYPFAISNLRLNAHRLVTTYDLHATLKDLTNLQLLRDGNIVNRTTVLEKLGPKIPRGISLFLPIPEIRNCGLAGIPSSYCLCHTLSQILTTDQRAQRAAEFVVQAINSITSEEKLCQRLRLKELQAAYLLNQDNNMYEFEVKVRLRTTPGEGQFEGTTRFTGYSLALNGVVIRTNKYANQSYCVENYRIEMYCYCL</sequence>
<name>B4K088_DROGR</name>
<dbReference type="InterPro" id="IPR044880">
    <property type="entry name" value="NCX_ion-bd_dom_sf"/>
</dbReference>
<keyword evidence="6 7" id="KW-0472">Membrane</keyword>
<gene>
    <name evidence="9" type="primary">Dgri\GH17532</name>
    <name evidence="9" type="ORF">Dgri_GH17532</name>
</gene>
<dbReference type="PhylomeDB" id="B4K088"/>
<proteinExistence type="predicted"/>
<keyword evidence="3" id="KW-0109">Calcium transport</keyword>
<keyword evidence="5 7" id="KW-1133">Transmembrane helix</keyword>
<keyword evidence="3" id="KW-0106">Calcium</keyword>
<dbReference type="GO" id="GO:0005615">
    <property type="term" value="C:extracellular space"/>
    <property type="evidence" value="ECO:0007669"/>
    <property type="project" value="TreeGrafter"/>
</dbReference>
<dbReference type="AlphaFoldDB" id="B4K088"/>
<keyword evidence="2" id="KW-0050">Antiport</keyword>
<feature type="transmembrane region" description="Helical" evidence="7">
    <location>
        <begin position="369"/>
        <end position="389"/>
    </location>
</feature>
<dbReference type="CDD" id="cd16021">
    <property type="entry name" value="ALP_like"/>
    <property type="match status" value="1"/>
</dbReference>
<dbReference type="STRING" id="7222.B4K088"/>
<feature type="transmembrane region" description="Helical" evidence="7">
    <location>
        <begin position="516"/>
        <end position="537"/>
    </location>
</feature>
<feature type="transmembrane region" description="Helical" evidence="7">
    <location>
        <begin position="336"/>
        <end position="357"/>
    </location>
</feature>
<feature type="transmembrane region" description="Helical" evidence="7">
    <location>
        <begin position="484"/>
        <end position="504"/>
    </location>
</feature>
<feature type="transmembrane region" description="Helical" evidence="7">
    <location>
        <begin position="83"/>
        <end position="101"/>
    </location>
</feature>
<evidence type="ECO:0000313" key="9">
    <source>
        <dbReference type="EMBL" id="EDV98529.1"/>
    </source>
</evidence>
<dbReference type="PANTHER" id="PTHR10974">
    <property type="entry name" value="FI08016P-RELATED"/>
    <property type="match status" value="1"/>
</dbReference>
<feature type="transmembrane region" description="Helical" evidence="7">
    <location>
        <begin position="442"/>
        <end position="464"/>
    </location>
</feature>
<accession>B4K088</accession>
<feature type="transmembrane region" description="Helical" evidence="7">
    <location>
        <begin position="159"/>
        <end position="178"/>
    </location>
</feature>
<keyword evidence="3" id="KW-0406">Ion transport</keyword>
<dbReference type="SUPFAM" id="SSF53649">
    <property type="entry name" value="Alkaline phosphatase-like"/>
    <property type="match status" value="1"/>
</dbReference>
<dbReference type="Gene3D" id="1.20.1420.30">
    <property type="entry name" value="NCX, central ion-binding region"/>
    <property type="match status" value="1"/>
</dbReference>
<dbReference type="FunFam" id="3.40.720.10:FF:000017">
    <property type="entry name" value="Predicted protein"/>
    <property type="match status" value="1"/>
</dbReference>
<feature type="domain" description="Sodium/calcium exchanger membrane region" evidence="8">
    <location>
        <begin position="374"/>
        <end position="524"/>
    </location>
</feature>
<dbReference type="GO" id="GO:0006816">
    <property type="term" value="P:calcium ion transport"/>
    <property type="evidence" value="ECO:0007669"/>
    <property type="project" value="UniProtKB-KW"/>
</dbReference>
<evidence type="ECO:0000256" key="7">
    <source>
        <dbReference type="SAM" id="Phobius"/>
    </source>
</evidence>
<feature type="domain" description="Sodium/calcium exchanger membrane region" evidence="8">
    <location>
        <begin position="95"/>
        <end position="227"/>
    </location>
</feature>
<dbReference type="eggNOG" id="KOG2399">
    <property type="taxonomic scope" value="Eukaryota"/>
</dbReference>
<organism evidence="10">
    <name type="scientific">Drosophila grimshawi</name>
    <name type="common">Hawaiian fruit fly</name>
    <name type="synonym">Idiomyia grimshawi</name>
    <dbReference type="NCBI Taxonomy" id="7222"/>
    <lineage>
        <taxon>Eukaryota</taxon>
        <taxon>Metazoa</taxon>
        <taxon>Ecdysozoa</taxon>
        <taxon>Arthropoda</taxon>
        <taxon>Hexapoda</taxon>
        <taxon>Insecta</taxon>
        <taxon>Pterygota</taxon>
        <taxon>Neoptera</taxon>
        <taxon>Endopterygota</taxon>
        <taxon>Diptera</taxon>
        <taxon>Brachycera</taxon>
        <taxon>Muscomorpha</taxon>
        <taxon>Ephydroidea</taxon>
        <taxon>Drosophilidae</taxon>
        <taxon>Drosophila</taxon>
        <taxon>Hawaiian Drosophila</taxon>
    </lineage>
</organism>
<feature type="transmembrane region" description="Helical" evidence="7">
    <location>
        <begin position="121"/>
        <end position="147"/>
    </location>
</feature>
<dbReference type="Pfam" id="PF02995">
    <property type="entry name" value="DUF229"/>
    <property type="match status" value="1"/>
</dbReference>
<keyword evidence="10" id="KW-1185">Reference proteome</keyword>
<reference evidence="9 10" key="1">
    <citation type="journal article" date="2007" name="Nature">
        <title>Evolution of genes and genomes on the Drosophila phylogeny.</title>
        <authorList>
            <consortium name="Drosophila 12 Genomes Consortium"/>
            <person name="Clark A.G."/>
            <person name="Eisen M.B."/>
            <person name="Smith D.R."/>
            <person name="Bergman C.M."/>
            <person name="Oliver B."/>
            <person name="Markow T.A."/>
            <person name="Kaufman T.C."/>
            <person name="Kellis M."/>
            <person name="Gelbart W."/>
            <person name="Iyer V.N."/>
            <person name="Pollard D.A."/>
            <person name="Sackton T.B."/>
            <person name="Larracuente A.M."/>
            <person name="Singh N.D."/>
            <person name="Abad J.P."/>
            <person name="Abt D.N."/>
            <person name="Adryan B."/>
            <person name="Aguade M."/>
            <person name="Akashi H."/>
            <person name="Anderson W.W."/>
            <person name="Aquadro C.F."/>
            <person name="Ardell D.H."/>
            <person name="Arguello R."/>
            <person name="Artieri C.G."/>
            <person name="Barbash D.A."/>
            <person name="Barker D."/>
            <person name="Barsanti P."/>
            <person name="Batterham P."/>
            <person name="Batzoglou S."/>
            <person name="Begun D."/>
            <person name="Bhutkar A."/>
            <person name="Blanco E."/>
            <person name="Bosak S.A."/>
            <person name="Bradley R.K."/>
            <person name="Brand A.D."/>
            <person name="Brent M.R."/>
            <person name="Brooks A.N."/>
            <person name="Brown R.H."/>
            <person name="Butlin R.K."/>
            <person name="Caggese C."/>
            <person name="Calvi B.R."/>
            <person name="Bernardo de Carvalho A."/>
            <person name="Caspi A."/>
            <person name="Castrezana S."/>
            <person name="Celniker S.E."/>
            <person name="Chang J.L."/>
            <person name="Chapple C."/>
            <person name="Chatterji S."/>
            <person name="Chinwalla A."/>
            <person name="Civetta A."/>
            <person name="Clifton S.W."/>
            <person name="Comeron J.M."/>
            <person name="Costello J.C."/>
            <person name="Coyne J.A."/>
            <person name="Daub J."/>
            <person name="David R.G."/>
            <person name="Delcher A.L."/>
            <person name="Delehaunty K."/>
            <person name="Do C.B."/>
            <person name="Ebling H."/>
            <person name="Edwards K."/>
            <person name="Eickbush T."/>
            <person name="Evans J.D."/>
            <person name="Filipski A."/>
            <person name="Findeiss S."/>
            <person name="Freyhult E."/>
            <person name="Fulton L."/>
            <person name="Fulton R."/>
            <person name="Garcia A.C."/>
            <person name="Gardiner A."/>
            <person name="Garfield D.A."/>
            <person name="Garvin B.E."/>
            <person name="Gibson G."/>
            <person name="Gilbert D."/>
            <person name="Gnerre S."/>
            <person name="Godfrey J."/>
            <person name="Good R."/>
            <person name="Gotea V."/>
            <person name="Gravely B."/>
            <person name="Greenberg A.J."/>
            <person name="Griffiths-Jones S."/>
            <person name="Gross S."/>
            <person name="Guigo R."/>
            <person name="Gustafson E.A."/>
            <person name="Haerty W."/>
            <person name="Hahn M.W."/>
            <person name="Halligan D.L."/>
            <person name="Halpern A.L."/>
            <person name="Halter G.M."/>
            <person name="Han M.V."/>
            <person name="Heger A."/>
            <person name="Hillier L."/>
            <person name="Hinrichs A.S."/>
            <person name="Holmes I."/>
            <person name="Hoskins R.A."/>
            <person name="Hubisz M.J."/>
            <person name="Hultmark D."/>
            <person name="Huntley M.A."/>
            <person name="Jaffe D.B."/>
            <person name="Jagadeeshan S."/>
            <person name="Jeck W.R."/>
            <person name="Johnson J."/>
            <person name="Jones C.D."/>
            <person name="Jordan W.C."/>
            <person name="Karpen G.H."/>
            <person name="Kataoka E."/>
            <person name="Keightley P.D."/>
            <person name="Kheradpour P."/>
            <person name="Kirkness E.F."/>
            <person name="Koerich L.B."/>
            <person name="Kristiansen K."/>
            <person name="Kudrna D."/>
            <person name="Kulathinal R.J."/>
            <person name="Kumar S."/>
            <person name="Kwok R."/>
            <person name="Lander E."/>
            <person name="Langley C.H."/>
            <person name="Lapoint R."/>
            <person name="Lazzaro B.P."/>
            <person name="Lee S.J."/>
            <person name="Levesque L."/>
            <person name="Li R."/>
            <person name="Lin C.F."/>
            <person name="Lin M.F."/>
            <person name="Lindblad-Toh K."/>
            <person name="Llopart A."/>
            <person name="Long M."/>
            <person name="Low L."/>
            <person name="Lozovsky E."/>
            <person name="Lu J."/>
            <person name="Luo M."/>
            <person name="Machado C.A."/>
            <person name="Makalowski W."/>
            <person name="Marzo M."/>
            <person name="Matsuda M."/>
            <person name="Matzkin L."/>
            <person name="McAllister B."/>
            <person name="McBride C.S."/>
            <person name="McKernan B."/>
            <person name="McKernan K."/>
            <person name="Mendez-Lago M."/>
            <person name="Minx P."/>
            <person name="Mollenhauer M.U."/>
            <person name="Montooth K."/>
            <person name="Mount S.M."/>
            <person name="Mu X."/>
            <person name="Myers E."/>
            <person name="Negre B."/>
            <person name="Newfeld S."/>
            <person name="Nielsen R."/>
            <person name="Noor M.A."/>
            <person name="O'Grady P."/>
            <person name="Pachter L."/>
            <person name="Papaceit M."/>
            <person name="Parisi M.J."/>
            <person name="Parisi M."/>
            <person name="Parts L."/>
            <person name="Pedersen J.S."/>
            <person name="Pesole G."/>
            <person name="Phillippy A.M."/>
            <person name="Ponting C.P."/>
            <person name="Pop M."/>
            <person name="Porcelli D."/>
            <person name="Powell J.R."/>
            <person name="Prohaska S."/>
            <person name="Pruitt K."/>
            <person name="Puig M."/>
            <person name="Quesneville H."/>
            <person name="Ram K.R."/>
            <person name="Rand D."/>
            <person name="Rasmussen M.D."/>
            <person name="Reed L.K."/>
            <person name="Reenan R."/>
            <person name="Reily A."/>
            <person name="Remington K.A."/>
            <person name="Rieger T.T."/>
            <person name="Ritchie M.G."/>
            <person name="Robin C."/>
            <person name="Rogers Y.H."/>
            <person name="Rohde C."/>
            <person name="Rozas J."/>
            <person name="Rubenfield M.J."/>
            <person name="Ruiz A."/>
            <person name="Russo S."/>
            <person name="Salzberg S.L."/>
            <person name="Sanchez-Gracia A."/>
            <person name="Saranga D.J."/>
            <person name="Sato H."/>
            <person name="Schaeffer S.W."/>
            <person name="Schatz M.C."/>
            <person name="Schlenke T."/>
            <person name="Schwartz R."/>
            <person name="Segarra C."/>
            <person name="Singh R.S."/>
            <person name="Sirot L."/>
            <person name="Sirota M."/>
            <person name="Sisneros N.B."/>
            <person name="Smith C.D."/>
            <person name="Smith T.F."/>
            <person name="Spieth J."/>
            <person name="Stage D.E."/>
            <person name="Stark A."/>
            <person name="Stephan W."/>
            <person name="Strausberg R.L."/>
            <person name="Strempel S."/>
            <person name="Sturgill D."/>
            <person name="Sutton G."/>
            <person name="Sutton G.G."/>
            <person name="Tao W."/>
            <person name="Teichmann S."/>
            <person name="Tobari Y.N."/>
            <person name="Tomimura Y."/>
            <person name="Tsolas J.M."/>
            <person name="Valente V.L."/>
            <person name="Venter E."/>
            <person name="Venter J.C."/>
            <person name="Vicario S."/>
            <person name="Vieira F.G."/>
            <person name="Vilella A.J."/>
            <person name="Villasante A."/>
            <person name="Walenz B."/>
            <person name="Wang J."/>
            <person name="Wasserman M."/>
            <person name="Watts T."/>
            <person name="Wilson D."/>
            <person name="Wilson R.K."/>
            <person name="Wing R.A."/>
            <person name="Wolfner M.F."/>
            <person name="Wong A."/>
            <person name="Wong G.K."/>
            <person name="Wu C.I."/>
            <person name="Wu G."/>
            <person name="Yamamoto D."/>
            <person name="Yang H.P."/>
            <person name="Yang S.P."/>
            <person name="Yorke J.A."/>
            <person name="Yoshida K."/>
            <person name="Zdobnov E."/>
            <person name="Zhang P."/>
            <person name="Zhang Y."/>
            <person name="Zimin A.V."/>
            <person name="Baldwin J."/>
            <person name="Abdouelleil A."/>
            <person name="Abdulkadir J."/>
            <person name="Abebe A."/>
            <person name="Abera B."/>
            <person name="Abreu J."/>
            <person name="Acer S.C."/>
            <person name="Aftuck L."/>
            <person name="Alexander A."/>
            <person name="An P."/>
            <person name="Anderson E."/>
            <person name="Anderson S."/>
            <person name="Arachi H."/>
            <person name="Azer M."/>
            <person name="Bachantsang P."/>
            <person name="Barry A."/>
            <person name="Bayul T."/>
            <person name="Berlin A."/>
            <person name="Bessette D."/>
            <person name="Bloom T."/>
            <person name="Blye J."/>
            <person name="Boguslavskiy L."/>
            <person name="Bonnet C."/>
            <person name="Boukhgalter B."/>
            <person name="Bourzgui I."/>
            <person name="Brown A."/>
            <person name="Cahill P."/>
            <person name="Channer S."/>
            <person name="Cheshatsang Y."/>
            <person name="Chuda L."/>
            <person name="Citroen M."/>
            <person name="Collymore A."/>
            <person name="Cooke P."/>
            <person name="Costello M."/>
            <person name="D'Aco K."/>
            <person name="Daza R."/>
            <person name="De Haan G."/>
            <person name="DeGray S."/>
            <person name="DeMaso C."/>
            <person name="Dhargay N."/>
            <person name="Dooley K."/>
            <person name="Dooley E."/>
            <person name="Doricent M."/>
            <person name="Dorje P."/>
            <person name="Dorjee K."/>
            <person name="Dupes A."/>
            <person name="Elong R."/>
            <person name="Falk J."/>
            <person name="Farina A."/>
            <person name="Faro S."/>
            <person name="Ferguson D."/>
            <person name="Fisher S."/>
            <person name="Foley C.D."/>
            <person name="Franke A."/>
            <person name="Friedrich D."/>
            <person name="Gadbois L."/>
            <person name="Gearin G."/>
            <person name="Gearin C.R."/>
            <person name="Giannoukos G."/>
            <person name="Goode T."/>
            <person name="Graham J."/>
            <person name="Grandbois E."/>
            <person name="Grewal S."/>
            <person name="Gyaltsen K."/>
            <person name="Hafez N."/>
            <person name="Hagos B."/>
            <person name="Hall J."/>
            <person name="Henson C."/>
            <person name="Hollinger A."/>
            <person name="Honan T."/>
            <person name="Huard M.D."/>
            <person name="Hughes L."/>
            <person name="Hurhula B."/>
            <person name="Husby M.E."/>
            <person name="Kamat A."/>
            <person name="Kanga B."/>
            <person name="Kashin S."/>
            <person name="Khazanovich D."/>
            <person name="Kisner P."/>
            <person name="Lance K."/>
            <person name="Lara M."/>
            <person name="Lee W."/>
            <person name="Lennon N."/>
            <person name="Letendre F."/>
            <person name="LeVine R."/>
            <person name="Lipovsky A."/>
            <person name="Liu X."/>
            <person name="Liu J."/>
            <person name="Liu S."/>
            <person name="Lokyitsang T."/>
            <person name="Lokyitsang Y."/>
            <person name="Lubonja R."/>
            <person name="Lui A."/>
            <person name="MacDonald P."/>
            <person name="Magnisalis V."/>
            <person name="Maru K."/>
            <person name="Matthews C."/>
            <person name="McCusker W."/>
            <person name="McDonough S."/>
            <person name="Mehta T."/>
            <person name="Meldrim J."/>
            <person name="Meneus L."/>
            <person name="Mihai O."/>
            <person name="Mihalev A."/>
            <person name="Mihova T."/>
            <person name="Mittelman R."/>
            <person name="Mlenga V."/>
            <person name="Montmayeur A."/>
            <person name="Mulrain L."/>
            <person name="Navidi A."/>
            <person name="Naylor J."/>
            <person name="Negash T."/>
            <person name="Nguyen T."/>
            <person name="Nguyen N."/>
            <person name="Nicol R."/>
            <person name="Norbu C."/>
            <person name="Norbu N."/>
            <person name="Novod N."/>
            <person name="O'Neill B."/>
            <person name="Osman S."/>
            <person name="Markiewicz E."/>
            <person name="Oyono O.L."/>
            <person name="Patti C."/>
            <person name="Phunkhang P."/>
            <person name="Pierre F."/>
            <person name="Priest M."/>
            <person name="Raghuraman S."/>
            <person name="Rege F."/>
            <person name="Reyes R."/>
            <person name="Rise C."/>
            <person name="Rogov P."/>
            <person name="Ross K."/>
            <person name="Ryan E."/>
            <person name="Settipalli S."/>
            <person name="Shea T."/>
            <person name="Sherpa N."/>
            <person name="Shi L."/>
            <person name="Shih D."/>
            <person name="Sparrow T."/>
            <person name="Spaulding J."/>
            <person name="Stalker J."/>
            <person name="Stange-Thomann N."/>
            <person name="Stavropoulos S."/>
            <person name="Stone C."/>
            <person name="Strader C."/>
            <person name="Tesfaye S."/>
            <person name="Thomson T."/>
            <person name="Thoulutsang Y."/>
            <person name="Thoulutsang D."/>
            <person name="Topham K."/>
            <person name="Topping I."/>
            <person name="Tsamla T."/>
            <person name="Vassiliev H."/>
            <person name="Vo A."/>
            <person name="Wangchuk T."/>
            <person name="Wangdi T."/>
            <person name="Weiand M."/>
            <person name="Wilkinson J."/>
            <person name="Wilson A."/>
            <person name="Yadav S."/>
            <person name="Young G."/>
            <person name="Yu Q."/>
            <person name="Zembek L."/>
            <person name="Zhong D."/>
            <person name="Zimmer A."/>
            <person name="Zwirko Z."/>
            <person name="Jaffe D.B."/>
            <person name="Alvarez P."/>
            <person name="Brockman W."/>
            <person name="Butler J."/>
            <person name="Chin C."/>
            <person name="Gnerre S."/>
            <person name="Grabherr M."/>
            <person name="Kleber M."/>
            <person name="Mauceli E."/>
            <person name="MacCallum I."/>
        </authorList>
    </citation>
    <scope>NUCLEOTIDE SEQUENCE [LARGE SCALE GENOMIC DNA]</scope>
    <source>
        <strain evidence="10">Tucson 15287-2541.00</strain>
    </source>
</reference>
<evidence type="ECO:0000256" key="1">
    <source>
        <dbReference type="ARBA" id="ARBA00004141"/>
    </source>
</evidence>
<dbReference type="Gene3D" id="3.40.720.10">
    <property type="entry name" value="Alkaline Phosphatase, subunit A"/>
    <property type="match status" value="1"/>
</dbReference>
<evidence type="ECO:0000259" key="8">
    <source>
        <dbReference type="Pfam" id="PF01699"/>
    </source>
</evidence>
<keyword evidence="3" id="KW-0813">Transport</keyword>
<dbReference type="Proteomes" id="UP000001070">
    <property type="component" value="Unassembled WGS sequence"/>
</dbReference>
<dbReference type="InParanoid" id="B4K088"/>
<evidence type="ECO:0000256" key="4">
    <source>
        <dbReference type="ARBA" id="ARBA00022692"/>
    </source>
</evidence>
<dbReference type="GO" id="GO:0016020">
    <property type="term" value="C:membrane"/>
    <property type="evidence" value="ECO:0007669"/>
    <property type="project" value="UniProtKB-SubCell"/>
</dbReference>
<dbReference type="PANTHER" id="PTHR10974:SF1">
    <property type="entry name" value="FI08016P-RELATED"/>
    <property type="match status" value="1"/>
</dbReference>
<dbReference type="InterPro" id="IPR004245">
    <property type="entry name" value="DUF229"/>
</dbReference>
<protein>
    <submittedName>
        <fullName evidence="9">GH17532</fullName>
    </submittedName>
</protein>
<evidence type="ECO:0000256" key="3">
    <source>
        <dbReference type="ARBA" id="ARBA00022568"/>
    </source>
</evidence>
<dbReference type="HOGENOM" id="CLU_296518_0_0_1"/>
<dbReference type="OrthoDB" id="407410at2759"/>
<evidence type="ECO:0000256" key="5">
    <source>
        <dbReference type="ARBA" id="ARBA00022989"/>
    </source>
</evidence>
<dbReference type="InterPro" id="IPR004837">
    <property type="entry name" value="NaCa_Exmemb"/>
</dbReference>
<evidence type="ECO:0000256" key="6">
    <source>
        <dbReference type="ARBA" id="ARBA00023136"/>
    </source>
</evidence>
<evidence type="ECO:0000256" key="2">
    <source>
        <dbReference type="ARBA" id="ARBA00022449"/>
    </source>
</evidence>
<dbReference type="GO" id="GO:0015297">
    <property type="term" value="F:antiporter activity"/>
    <property type="evidence" value="ECO:0007669"/>
    <property type="project" value="UniProtKB-KW"/>
</dbReference>
<evidence type="ECO:0000313" key="10">
    <source>
        <dbReference type="Proteomes" id="UP000001070"/>
    </source>
</evidence>
<dbReference type="Pfam" id="PF01699">
    <property type="entry name" value="Na_Ca_ex"/>
    <property type="match status" value="2"/>
</dbReference>
<keyword evidence="4 7" id="KW-0812">Transmembrane</keyword>
<comment type="subcellular location">
    <subcellularLocation>
        <location evidence="1">Membrane</location>
        <topology evidence="1">Multi-pass membrane protein</topology>
    </subcellularLocation>
</comment>
<dbReference type="EMBL" id="CH916400">
    <property type="protein sequence ID" value="EDV98529.1"/>
    <property type="molecule type" value="Genomic_DNA"/>
</dbReference>
<dbReference type="InterPro" id="IPR017850">
    <property type="entry name" value="Alkaline_phosphatase_core_sf"/>
</dbReference>